<gene>
    <name evidence="2" type="ORF">NUW87_11325</name>
</gene>
<reference evidence="2" key="1">
    <citation type="submission" date="2022-08" db="EMBL/GenBank/DDBJ databases">
        <title>Corynebacterium sp. nov., isolated from clinical breast specimens.</title>
        <authorList>
            <person name="Zhang T."/>
        </authorList>
    </citation>
    <scope>NUCLEOTIDE SEQUENCE</scope>
    <source>
        <strain evidence="2">CCUG 57942</strain>
    </source>
</reference>
<sequence length="403" mass="46304">MTEEYQSIIKNDVWEIVPRPKSKDVVSSKWLFKIKHVADGSIEKYKARFVARGFSQKEGIDYEETFAPVARYTSIRTIIALAAKMKWKLHQMDVKTAFLNGVIEEEVYIEQPQGFEVEDRKSHVCKLKKALYGLKQAPRAWYGRIDSFLTSLGFTKSKADSNLYFKVMNNEPVILLLYVDDLFLTGEEKLITECKKRLASEFEMKDLGLMHYFLGLEVWQSPERIFLNQGKYTVEILKRFDMLECKPMNTPMEAKLKLLVDTSSELIDATLYRQIIGSLMYLTNTRPDICFAVNTLSQFLVEPRRVHLVAAKHVMRYLKGTMDYGLSYDGDHDFTLSGYTDADWAGSVADRKSTSGCCFSLGSAMISWQSRKQSSIFLSTMEAEYIVACSASYEAIWLRKLLT</sequence>
<feature type="non-terminal residue" evidence="2">
    <location>
        <position position="403"/>
    </location>
</feature>
<accession>A0A9Q4IJD7</accession>
<dbReference type="InterPro" id="IPR013103">
    <property type="entry name" value="RVT_2"/>
</dbReference>
<feature type="domain" description="Reverse transcriptase Ty1/copia-type" evidence="1">
    <location>
        <begin position="11"/>
        <end position="253"/>
    </location>
</feature>
<comment type="caution">
    <text evidence="2">The sequence shown here is derived from an EMBL/GenBank/DDBJ whole genome shotgun (WGS) entry which is preliminary data.</text>
</comment>
<dbReference type="SUPFAM" id="SSF56672">
    <property type="entry name" value="DNA/RNA polymerases"/>
    <property type="match status" value="1"/>
</dbReference>
<protein>
    <recommendedName>
        <fullName evidence="1">Reverse transcriptase Ty1/copia-type domain-containing protein</fullName>
    </recommendedName>
</protein>
<dbReference type="PANTHER" id="PTHR11439:SF463">
    <property type="entry name" value="REVERSE TRANSCRIPTASE TY1_COPIA-TYPE DOMAIN-CONTAINING PROTEIN"/>
    <property type="match status" value="1"/>
</dbReference>
<dbReference type="RefSeq" id="WP_269028622.1">
    <property type="nucleotide sequence ID" value="NZ_JANRML010000048.1"/>
</dbReference>
<dbReference type="InterPro" id="IPR043502">
    <property type="entry name" value="DNA/RNA_pol_sf"/>
</dbReference>
<dbReference type="PANTHER" id="PTHR11439">
    <property type="entry name" value="GAG-POL-RELATED RETROTRANSPOSON"/>
    <property type="match status" value="1"/>
</dbReference>
<evidence type="ECO:0000313" key="2">
    <source>
        <dbReference type="EMBL" id="MCZ2221940.1"/>
    </source>
</evidence>
<dbReference type="Pfam" id="PF07727">
    <property type="entry name" value="RVT_2"/>
    <property type="match status" value="1"/>
</dbReference>
<evidence type="ECO:0000259" key="1">
    <source>
        <dbReference type="Pfam" id="PF07727"/>
    </source>
</evidence>
<proteinExistence type="predicted"/>
<dbReference type="CDD" id="cd09272">
    <property type="entry name" value="RNase_HI_RT_Ty1"/>
    <property type="match status" value="1"/>
</dbReference>
<dbReference type="AlphaFoldDB" id="A0A9Q4IJD7"/>
<organism evidence="2 3">
    <name type="scientific">Corynebacterium pilbarense</name>
    <dbReference type="NCBI Taxonomy" id="1288393"/>
    <lineage>
        <taxon>Bacteria</taxon>
        <taxon>Bacillati</taxon>
        <taxon>Actinomycetota</taxon>
        <taxon>Actinomycetes</taxon>
        <taxon>Mycobacteriales</taxon>
        <taxon>Corynebacteriaceae</taxon>
        <taxon>Corynebacterium</taxon>
    </lineage>
</organism>
<name>A0A9Q4IJD7_9CORY</name>
<dbReference type="EMBL" id="JANRML010000048">
    <property type="protein sequence ID" value="MCZ2221940.1"/>
    <property type="molecule type" value="Genomic_DNA"/>
</dbReference>
<evidence type="ECO:0000313" key="3">
    <source>
        <dbReference type="Proteomes" id="UP001071110"/>
    </source>
</evidence>
<dbReference type="Proteomes" id="UP001071110">
    <property type="component" value="Unassembled WGS sequence"/>
</dbReference>
<keyword evidence="3" id="KW-1185">Reference proteome</keyword>